<dbReference type="PANTHER" id="PTHR11070">
    <property type="entry name" value="UVRD / RECB / PCRA DNA HELICASE FAMILY MEMBER"/>
    <property type="match status" value="1"/>
</dbReference>
<dbReference type="Gene3D" id="1.10.486.10">
    <property type="entry name" value="PCRA, domain 4"/>
    <property type="match status" value="1"/>
</dbReference>
<dbReference type="GO" id="GO:0000725">
    <property type="term" value="P:recombinational repair"/>
    <property type="evidence" value="ECO:0007669"/>
    <property type="project" value="TreeGrafter"/>
</dbReference>
<comment type="catalytic activity">
    <reaction evidence="10">
        <text>ATP + H2O = ADP + phosphate + H(+)</text>
        <dbReference type="Rhea" id="RHEA:13065"/>
        <dbReference type="ChEBI" id="CHEBI:15377"/>
        <dbReference type="ChEBI" id="CHEBI:15378"/>
        <dbReference type="ChEBI" id="CHEBI:30616"/>
        <dbReference type="ChEBI" id="CHEBI:43474"/>
        <dbReference type="ChEBI" id="CHEBI:456216"/>
        <dbReference type="EC" id="5.6.2.4"/>
    </reaction>
</comment>
<dbReference type="InterPro" id="IPR027417">
    <property type="entry name" value="P-loop_NTPase"/>
</dbReference>
<dbReference type="InterPro" id="IPR014017">
    <property type="entry name" value="DNA_helicase_UvrD-like_C"/>
</dbReference>
<dbReference type="GO" id="GO:0005829">
    <property type="term" value="C:cytosol"/>
    <property type="evidence" value="ECO:0007669"/>
    <property type="project" value="TreeGrafter"/>
</dbReference>
<dbReference type="GO" id="GO:0033202">
    <property type="term" value="C:DNA helicase complex"/>
    <property type="evidence" value="ECO:0007669"/>
    <property type="project" value="TreeGrafter"/>
</dbReference>
<keyword evidence="3 11" id="KW-0378">Hydrolase</keyword>
<keyword evidence="6" id="KW-0238">DNA-binding</keyword>
<dbReference type="SUPFAM" id="SSF52540">
    <property type="entry name" value="P-loop containing nucleoside triphosphate hydrolases"/>
    <property type="match status" value="1"/>
</dbReference>
<dbReference type="Pfam" id="PF13361">
    <property type="entry name" value="UvrD_C"/>
    <property type="match status" value="1"/>
</dbReference>
<dbReference type="GO" id="GO:0005524">
    <property type="term" value="F:ATP binding"/>
    <property type="evidence" value="ECO:0007669"/>
    <property type="project" value="UniProtKB-UniRule"/>
</dbReference>
<evidence type="ECO:0000256" key="4">
    <source>
        <dbReference type="ARBA" id="ARBA00022806"/>
    </source>
</evidence>
<evidence type="ECO:0000256" key="8">
    <source>
        <dbReference type="ARBA" id="ARBA00034617"/>
    </source>
</evidence>
<accession>A0A832QGV0</accession>
<dbReference type="InterPro" id="IPR014016">
    <property type="entry name" value="UvrD-like_ATP-bd"/>
</dbReference>
<evidence type="ECO:0000256" key="10">
    <source>
        <dbReference type="ARBA" id="ARBA00048988"/>
    </source>
</evidence>
<dbReference type="GO" id="GO:0003677">
    <property type="term" value="F:DNA binding"/>
    <property type="evidence" value="ECO:0007669"/>
    <property type="project" value="UniProtKB-KW"/>
</dbReference>
<dbReference type="PROSITE" id="PS51198">
    <property type="entry name" value="UVRD_HELICASE_ATP_BIND"/>
    <property type="match status" value="1"/>
</dbReference>
<dbReference type="GO" id="GO:0016787">
    <property type="term" value="F:hydrolase activity"/>
    <property type="evidence" value="ECO:0007669"/>
    <property type="project" value="UniProtKB-UniRule"/>
</dbReference>
<evidence type="ECO:0000256" key="6">
    <source>
        <dbReference type="ARBA" id="ARBA00023125"/>
    </source>
</evidence>
<dbReference type="Gene3D" id="3.40.50.300">
    <property type="entry name" value="P-loop containing nucleotide triphosphate hydrolases"/>
    <property type="match status" value="2"/>
</dbReference>
<evidence type="ECO:0000256" key="11">
    <source>
        <dbReference type="PROSITE-ProRule" id="PRU00560"/>
    </source>
</evidence>
<evidence type="ECO:0000256" key="2">
    <source>
        <dbReference type="ARBA" id="ARBA00022741"/>
    </source>
</evidence>
<evidence type="ECO:0000256" key="7">
    <source>
        <dbReference type="ARBA" id="ARBA00023235"/>
    </source>
</evidence>
<feature type="domain" description="UvrD-like helicase C-terminal" evidence="13">
    <location>
        <begin position="292"/>
        <end position="585"/>
    </location>
</feature>
<protein>
    <recommendedName>
        <fullName evidence="9">DNA 3'-5' helicase</fullName>
        <ecNumber evidence="9">5.6.2.4</ecNumber>
    </recommendedName>
</protein>
<keyword evidence="4 11" id="KW-0347">Helicase</keyword>
<comment type="similarity">
    <text evidence="1">Belongs to the helicase family. UvrD subfamily.</text>
</comment>
<evidence type="ECO:0000256" key="3">
    <source>
        <dbReference type="ARBA" id="ARBA00022801"/>
    </source>
</evidence>
<keyword evidence="2 11" id="KW-0547">Nucleotide-binding</keyword>
<dbReference type="EC" id="5.6.2.4" evidence="9"/>
<comment type="catalytic activity">
    <reaction evidence="8">
        <text>Couples ATP hydrolysis with the unwinding of duplex DNA by translocating in the 3'-5' direction.</text>
        <dbReference type="EC" id="5.6.2.4"/>
    </reaction>
</comment>
<proteinExistence type="inferred from homology"/>
<evidence type="ECO:0000256" key="5">
    <source>
        <dbReference type="ARBA" id="ARBA00022840"/>
    </source>
</evidence>
<dbReference type="GO" id="GO:0043138">
    <property type="term" value="F:3'-5' DNA helicase activity"/>
    <property type="evidence" value="ECO:0007669"/>
    <property type="project" value="UniProtKB-EC"/>
</dbReference>
<evidence type="ECO:0000256" key="1">
    <source>
        <dbReference type="ARBA" id="ARBA00009922"/>
    </source>
</evidence>
<dbReference type="PANTHER" id="PTHR11070:SF2">
    <property type="entry name" value="ATP-DEPENDENT DNA HELICASE SRS2"/>
    <property type="match status" value="1"/>
</dbReference>
<feature type="binding site" evidence="11">
    <location>
        <begin position="29"/>
        <end position="36"/>
    </location>
    <ligand>
        <name>ATP</name>
        <dbReference type="ChEBI" id="CHEBI:30616"/>
    </ligand>
</feature>
<dbReference type="EMBL" id="DUTP01000006">
    <property type="protein sequence ID" value="HHX99718.1"/>
    <property type="molecule type" value="Genomic_DNA"/>
</dbReference>
<dbReference type="Pfam" id="PF00580">
    <property type="entry name" value="UvrD-helicase"/>
    <property type="match status" value="1"/>
</dbReference>
<evidence type="ECO:0000313" key="14">
    <source>
        <dbReference type="EMBL" id="HHX99718.1"/>
    </source>
</evidence>
<evidence type="ECO:0000259" key="12">
    <source>
        <dbReference type="PROSITE" id="PS51198"/>
    </source>
</evidence>
<feature type="domain" description="UvrD-like helicase ATP-binding" evidence="12">
    <location>
        <begin position="8"/>
        <end position="291"/>
    </location>
</feature>
<dbReference type="PROSITE" id="PS51217">
    <property type="entry name" value="UVRD_HELICASE_CTER"/>
    <property type="match status" value="1"/>
</dbReference>
<comment type="caution">
    <text evidence="14">The sequence shown here is derived from an EMBL/GenBank/DDBJ whole genome shotgun (WGS) entry which is preliminary data.</text>
</comment>
<evidence type="ECO:0000259" key="13">
    <source>
        <dbReference type="PROSITE" id="PS51217"/>
    </source>
</evidence>
<dbReference type="Gene3D" id="1.10.10.160">
    <property type="match status" value="1"/>
</dbReference>
<evidence type="ECO:0000256" key="9">
    <source>
        <dbReference type="ARBA" id="ARBA00034808"/>
    </source>
</evidence>
<sequence>MVTNDILKGLNPQQKKAVMCTEGPLLVFAGAGSGKTRVITNRIAYLVSDKNVSPTNILAVTFTKKAAGEMQERVEEILKDIGMLKKGVPTIGTFHSIGAMILRQNAKAVGLDNNFSIYDSDDSDNMIKDLLIERDIDIKQIKPKSVSYLISNAKNQMISPENFSNYFYGFIEDTVAEIYPLYQKQLQAQNAVDFGDLLYLTVKLLQENEDIKEKYQDKYKYLLIDEYQDTNEVQYKFAKLLSEKHQNICVVGDDDQGIYAWRGANIKNIQSFEDDFEKVNVVKLEQNYRSTKNVIQAAISVIQQNNSRVDKVLWTDNSEGEKITIYQAMDQEDEAEYVVNNAKLLQQRGVPLKNMAVLYRTNYQSRAIEEALLKLGLPYKLVGGFRFYERKEIKDIISYLRFCFNQKDELSLDRILNTPPRKIGPKAKAELYSFAKEAGLTLGEFIIGAYLVDNKEFIEKVNIEEGKTIEIGEIKEKWSKYQSVITLFGNLFFFAKSTNLLQLIDTIVERTGYIQWFDDGTEEALMKKENIMELKSVASSYSSKYGEKSLEVFLNEINLIEQEQDKNQDGTGNYINLMTLHSSKGLEFDYVFMVGVEEGLLPHSRSFLEEDDLEEERRLCYVGITRAKQKLFISFAEKRITREGFSSQIPSRFLGEIPQDICEYYSYK</sequence>
<evidence type="ECO:0000313" key="15">
    <source>
        <dbReference type="Proteomes" id="UP000576550"/>
    </source>
</evidence>
<dbReference type="InterPro" id="IPR000212">
    <property type="entry name" value="DNA_helicase_UvrD/REP"/>
</dbReference>
<gene>
    <name evidence="14" type="ORF">GX533_03550</name>
</gene>
<keyword evidence="7" id="KW-0413">Isomerase</keyword>
<keyword evidence="5 11" id="KW-0067">ATP-binding</keyword>
<dbReference type="Proteomes" id="UP000576550">
    <property type="component" value="Unassembled WGS sequence"/>
</dbReference>
<organism evidence="14 15">
    <name type="scientific">Candidatus Dojkabacteria bacterium</name>
    <dbReference type="NCBI Taxonomy" id="2099670"/>
    <lineage>
        <taxon>Bacteria</taxon>
        <taxon>Candidatus Dojkabacteria</taxon>
    </lineage>
</organism>
<dbReference type="InterPro" id="IPR013986">
    <property type="entry name" value="DExx_box_DNA_helicase_dom_sf"/>
</dbReference>
<dbReference type="AlphaFoldDB" id="A0A832QGV0"/>
<reference evidence="14 15" key="1">
    <citation type="journal article" date="2020" name="Biotechnol. Biofuels">
        <title>New insights from the biogas microbiome by comprehensive genome-resolved metagenomics of nearly 1600 species originating from multiple anaerobic digesters.</title>
        <authorList>
            <person name="Campanaro S."/>
            <person name="Treu L."/>
            <person name="Rodriguez-R L.M."/>
            <person name="Kovalovszki A."/>
            <person name="Ziels R.M."/>
            <person name="Maus I."/>
            <person name="Zhu X."/>
            <person name="Kougias P.G."/>
            <person name="Basile A."/>
            <person name="Luo G."/>
            <person name="Schluter A."/>
            <person name="Konstantinidis K.T."/>
            <person name="Angelidaki I."/>
        </authorList>
    </citation>
    <scope>NUCLEOTIDE SEQUENCE [LARGE SCALE GENOMIC DNA]</scope>
    <source>
        <strain evidence="14">AS05jafATM_89</strain>
    </source>
</reference>
<dbReference type="CDD" id="cd17932">
    <property type="entry name" value="DEXQc_UvrD"/>
    <property type="match status" value="1"/>
</dbReference>
<name>A0A832QGV0_9BACT</name>